<dbReference type="PANTHER" id="PTHR43618:SF8">
    <property type="entry name" value="7ALPHA-HYDROXYSTEROID DEHYDROGENASE"/>
    <property type="match status" value="1"/>
</dbReference>
<dbReference type="PRINTS" id="PR00081">
    <property type="entry name" value="GDHRDH"/>
</dbReference>
<dbReference type="Proteomes" id="UP000245946">
    <property type="component" value="Unassembled WGS sequence"/>
</dbReference>
<dbReference type="InterPro" id="IPR052178">
    <property type="entry name" value="Sec_Metab_Biosynth_SDR"/>
</dbReference>
<evidence type="ECO:0000256" key="3">
    <source>
        <dbReference type="ARBA" id="ARBA00023002"/>
    </source>
</evidence>
<keyword evidence="3" id="KW-0560">Oxidoreductase</keyword>
<dbReference type="Gene3D" id="3.40.50.720">
    <property type="entry name" value="NAD(P)-binding Rossmann-like Domain"/>
    <property type="match status" value="1"/>
</dbReference>
<evidence type="ECO:0000256" key="4">
    <source>
        <dbReference type="RuleBase" id="RU000363"/>
    </source>
</evidence>
<dbReference type="SUPFAM" id="SSF51735">
    <property type="entry name" value="NAD(P)-binding Rossmann-fold domains"/>
    <property type="match status" value="1"/>
</dbReference>
<name>A0A316Z2C1_9BASI</name>
<evidence type="ECO:0000313" key="7">
    <source>
        <dbReference type="Proteomes" id="UP000245946"/>
    </source>
</evidence>
<feature type="compositionally biased region" description="Basic and acidic residues" evidence="5">
    <location>
        <begin position="228"/>
        <end position="245"/>
    </location>
</feature>
<reference evidence="6 7" key="1">
    <citation type="journal article" date="2018" name="Mol. Biol. Evol.">
        <title>Broad Genomic Sampling Reveals a Smut Pathogenic Ancestry of the Fungal Clade Ustilaginomycotina.</title>
        <authorList>
            <person name="Kijpornyongpan T."/>
            <person name="Mondo S.J."/>
            <person name="Barry K."/>
            <person name="Sandor L."/>
            <person name="Lee J."/>
            <person name="Lipzen A."/>
            <person name="Pangilinan J."/>
            <person name="LaButti K."/>
            <person name="Hainaut M."/>
            <person name="Henrissat B."/>
            <person name="Grigoriev I.V."/>
            <person name="Spatafora J.W."/>
            <person name="Aime M.C."/>
        </authorList>
    </citation>
    <scope>NUCLEOTIDE SEQUENCE [LARGE SCALE GENOMIC DNA]</scope>
    <source>
        <strain evidence="6 7">MCA 4186</strain>
    </source>
</reference>
<keyword evidence="2" id="KW-0521">NADP</keyword>
<dbReference type="InterPro" id="IPR002347">
    <property type="entry name" value="SDR_fam"/>
</dbReference>
<gene>
    <name evidence="6" type="ORF">FA09DRAFT_332153</name>
</gene>
<dbReference type="InterPro" id="IPR036291">
    <property type="entry name" value="NAD(P)-bd_dom_sf"/>
</dbReference>
<protein>
    <submittedName>
        <fullName evidence="6">NAD(P)-binding protein</fullName>
    </submittedName>
</protein>
<organism evidence="6 7">
    <name type="scientific">Tilletiopsis washingtonensis</name>
    <dbReference type="NCBI Taxonomy" id="58919"/>
    <lineage>
        <taxon>Eukaryota</taxon>
        <taxon>Fungi</taxon>
        <taxon>Dikarya</taxon>
        <taxon>Basidiomycota</taxon>
        <taxon>Ustilaginomycotina</taxon>
        <taxon>Exobasidiomycetes</taxon>
        <taxon>Entylomatales</taxon>
        <taxon>Entylomatales incertae sedis</taxon>
        <taxon>Tilletiopsis</taxon>
    </lineage>
</organism>
<accession>A0A316Z2C1</accession>
<evidence type="ECO:0000256" key="2">
    <source>
        <dbReference type="ARBA" id="ARBA00022857"/>
    </source>
</evidence>
<dbReference type="OrthoDB" id="2898618at2759"/>
<sequence>MANLTAAADALNAIRAGSCVPITSNLGDAAGCHALADEMAKRVQQLDILVNNSGVAWASPMESVEERRGWDNVFNLNTKSVFYLTVALLPLLKKGKSVEQPAQVINISSIYGSLPHANMPTAKVGHGAWSYLSSKAATSHLTRVLAAKLKPEHINVNALAPGFFPTTMTRSGESDALDASHPGGRMGSQYDLAGPALLLATNAHLSGVTLPIDGGATLIPAARLPPGTRERHMPVERADRLNAKL</sequence>
<feature type="region of interest" description="Disordered" evidence="5">
    <location>
        <begin position="223"/>
        <end position="245"/>
    </location>
</feature>
<dbReference type="AlphaFoldDB" id="A0A316Z2C1"/>
<dbReference type="RefSeq" id="XP_025595795.1">
    <property type="nucleotide sequence ID" value="XM_025743338.1"/>
</dbReference>
<comment type="similarity">
    <text evidence="1 4">Belongs to the short-chain dehydrogenases/reductases (SDR) family.</text>
</comment>
<dbReference type="GeneID" id="37270882"/>
<dbReference type="PANTHER" id="PTHR43618">
    <property type="entry name" value="7-ALPHA-HYDROXYSTEROID DEHYDROGENASE"/>
    <property type="match status" value="1"/>
</dbReference>
<dbReference type="STRING" id="58919.A0A316Z2C1"/>
<dbReference type="EMBL" id="KZ819304">
    <property type="protein sequence ID" value="PWN95516.1"/>
    <property type="molecule type" value="Genomic_DNA"/>
</dbReference>
<keyword evidence="7" id="KW-1185">Reference proteome</keyword>
<evidence type="ECO:0000256" key="1">
    <source>
        <dbReference type="ARBA" id="ARBA00006484"/>
    </source>
</evidence>
<proteinExistence type="inferred from homology"/>
<evidence type="ECO:0000313" key="6">
    <source>
        <dbReference type="EMBL" id="PWN95516.1"/>
    </source>
</evidence>
<evidence type="ECO:0000256" key="5">
    <source>
        <dbReference type="SAM" id="MobiDB-lite"/>
    </source>
</evidence>
<dbReference type="PRINTS" id="PR00080">
    <property type="entry name" value="SDRFAMILY"/>
</dbReference>
<dbReference type="Pfam" id="PF00106">
    <property type="entry name" value="adh_short"/>
    <property type="match status" value="1"/>
</dbReference>
<dbReference type="GO" id="GO:0016491">
    <property type="term" value="F:oxidoreductase activity"/>
    <property type="evidence" value="ECO:0007669"/>
    <property type="project" value="UniProtKB-KW"/>
</dbReference>